<accession>C6M625</accession>
<keyword evidence="2" id="KW-1185">Reference proteome</keyword>
<dbReference type="EMBL" id="ACKO02000011">
    <property type="protein sequence ID" value="EET44253.1"/>
    <property type="molecule type" value="Genomic_DNA"/>
</dbReference>
<dbReference type="AlphaFoldDB" id="C6M625"/>
<dbReference type="Proteomes" id="UP000005365">
    <property type="component" value="Unassembled WGS sequence"/>
</dbReference>
<protein>
    <recommendedName>
        <fullName evidence="3">Lipoprotein</fullName>
    </recommendedName>
</protein>
<proteinExistence type="predicted"/>
<gene>
    <name evidence="1" type="ORF">NEISICOT_01976</name>
</gene>
<evidence type="ECO:0008006" key="3">
    <source>
        <dbReference type="Google" id="ProtNLM"/>
    </source>
</evidence>
<reference evidence="1" key="1">
    <citation type="submission" date="2009-07" db="EMBL/GenBank/DDBJ databases">
        <authorList>
            <person name="Weinstock G."/>
            <person name="Sodergren E."/>
            <person name="Clifton S."/>
            <person name="Fulton L."/>
            <person name="Fulton B."/>
            <person name="Courtney L."/>
            <person name="Fronick C."/>
            <person name="Harrison M."/>
            <person name="Strong C."/>
            <person name="Farmer C."/>
            <person name="Delahaunty K."/>
            <person name="Markovic C."/>
            <person name="Hall O."/>
            <person name="Minx P."/>
            <person name="Tomlinson C."/>
            <person name="Mitreva M."/>
            <person name="Nelson J."/>
            <person name="Hou S."/>
            <person name="Wollam A."/>
            <person name="Pepin K.H."/>
            <person name="Johnson M."/>
            <person name="Bhonagiri V."/>
            <person name="Nash W.E."/>
            <person name="Warren W."/>
            <person name="Chinwalla A."/>
            <person name="Mardis E.R."/>
            <person name="Wilson R.K."/>
        </authorList>
    </citation>
    <scope>NUCLEOTIDE SEQUENCE [LARGE SCALE GENOMIC DNA]</scope>
    <source>
        <strain evidence="1">ATCC 29256</strain>
    </source>
</reference>
<evidence type="ECO:0000313" key="1">
    <source>
        <dbReference type="EMBL" id="EET44253.1"/>
    </source>
</evidence>
<sequence>MSKGKYLIFIAVLFLTSCIVSFNGYELQPKNYVINKEFDEVVFDMDFINTKQKMINNLRKANAYHANCESSERTYVVDLLGFVDSEFSDIKNSQIDRLTGSVRLCSNDDRFNCIQEKFKQKRYTFKCIAVFYEGMDRGYRSKPFLIDFDTRTLKKEL</sequence>
<name>C6M625_NEISI</name>
<evidence type="ECO:0000313" key="2">
    <source>
        <dbReference type="Proteomes" id="UP000005365"/>
    </source>
</evidence>
<dbReference type="RefSeq" id="WP_003758838.1">
    <property type="nucleotide sequence ID" value="NZ_ACKO02000011.1"/>
</dbReference>
<organism evidence="1 2">
    <name type="scientific">Neisseria sicca ATCC 29256</name>
    <dbReference type="NCBI Taxonomy" id="547045"/>
    <lineage>
        <taxon>Bacteria</taxon>
        <taxon>Pseudomonadati</taxon>
        <taxon>Pseudomonadota</taxon>
        <taxon>Betaproteobacteria</taxon>
        <taxon>Neisseriales</taxon>
        <taxon>Neisseriaceae</taxon>
        <taxon>Neisseria</taxon>
    </lineage>
</organism>
<comment type="caution">
    <text evidence="1">The sequence shown here is derived from an EMBL/GenBank/DDBJ whole genome shotgun (WGS) entry which is preliminary data.</text>
</comment>
<dbReference type="PROSITE" id="PS51257">
    <property type="entry name" value="PROKAR_LIPOPROTEIN"/>
    <property type="match status" value="1"/>
</dbReference>